<feature type="transmembrane region" description="Helical" evidence="1">
    <location>
        <begin position="43"/>
        <end position="64"/>
    </location>
</feature>
<protein>
    <submittedName>
        <fullName evidence="2">Nitrate/nitrite transporter NrtS</fullName>
    </submittedName>
</protein>
<dbReference type="Proteomes" id="UP000501408">
    <property type="component" value="Chromosome 1"/>
</dbReference>
<dbReference type="EMBL" id="CP050266">
    <property type="protein sequence ID" value="QIR06350.1"/>
    <property type="molecule type" value="Genomic_DNA"/>
</dbReference>
<keyword evidence="1" id="KW-0812">Transmembrane</keyword>
<evidence type="ECO:0000313" key="2">
    <source>
        <dbReference type="EMBL" id="QIR06350.1"/>
    </source>
</evidence>
<accession>A0ABX6K834</accession>
<gene>
    <name evidence="2" type="primary">nrtS</name>
    <name evidence="2" type="ORF">HBA18_08140</name>
</gene>
<keyword evidence="3" id="KW-1185">Reference proteome</keyword>
<dbReference type="NCBIfam" id="NF038050">
    <property type="entry name" value="NrtS"/>
    <property type="match status" value="1"/>
</dbReference>
<reference evidence="2 3" key="1">
    <citation type="submission" date="2020-03" db="EMBL/GenBank/DDBJ databases">
        <title>Genome mining reveals the biosynthetic pathways of PHA and ectoines of the halophilic strain Salinivibrio costicola M318 isolated from fermented shrimp paste.</title>
        <authorList>
            <person name="Doan T.V."/>
            <person name="Tran L.T."/>
            <person name="Trieu T.A."/>
            <person name="Nguyen Q.V."/>
            <person name="Quach T.N."/>
            <person name="Phi T.Q."/>
            <person name="Kumar S."/>
        </authorList>
    </citation>
    <scope>NUCLEOTIDE SEQUENCE [LARGE SCALE GENOMIC DNA]</scope>
    <source>
        <strain evidence="2 3">M318</strain>
    </source>
</reference>
<evidence type="ECO:0000256" key="1">
    <source>
        <dbReference type="SAM" id="Phobius"/>
    </source>
</evidence>
<dbReference type="RefSeq" id="WP_167314529.1">
    <property type="nucleotide sequence ID" value="NZ_CP050266.1"/>
</dbReference>
<evidence type="ECO:0000313" key="3">
    <source>
        <dbReference type="Proteomes" id="UP000501408"/>
    </source>
</evidence>
<keyword evidence="1" id="KW-1133">Transmembrane helix</keyword>
<keyword evidence="1" id="KW-0472">Membrane</keyword>
<dbReference type="InterPro" id="IPR047700">
    <property type="entry name" value="NrtS-like"/>
</dbReference>
<name>A0ABX6K834_SALCS</name>
<sequence>MRPLIHILVERSLVINAIKIALVVGTILNIINQGDALWADGSFSIGHALLNYLVPYSVASYSAAKYQLNQSTSPSDNTDNAP</sequence>
<proteinExistence type="predicted"/>
<feature type="transmembrane region" description="Helical" evidence="1">
    <location>
        <begin position="12"/>
        <end position="31"/>
    </location>
</feature>
<organism evidence="2 3">
    <name type="scientific">Salinivibrio costicola</name>
    <name type="common">Vibrio costicola</name>
    <dbReference type="NCBI Taxonomy" id="51367"/>
    <lineage>
        <taxon>Bacteria</taxon>
        <taxon>Pseudomonadati</taxon>
        <taxon>Pseudomonadota</taxon>
        <taxon>Gammaproteobacteria</taxon>
        <taxon>Vibrionales</taxon>
        <taxon>Vibrionaceae</taxon>
        <taxon>Salinivibrio</taxon>
    </lineage>
</organism>